<reference evidence="2 3" key="1">
    <citation type="submission" date="2016-02" db="EMBL/GenBank/DDBJ databases">
        <title>Genome analysis of coral dinoflagellate symbionts highlights evolutionary adaptations to a symbiotic lifestyle.</title>
        <authorList>
            <person name="Aranda M."/>
            <person name="Li Y."/>
            <person name="Liew Y.J."/>
            <person name="Baumgarten S."/>
            <person name="Simakov O."/>
            <person name="Wilson M."/>
            <person name="Piel J."/>
            <person name="Ashoor H."/>
            <person name="Bougouffa S."/>
            <person name="Bajic V.B."/>
            <person name="Ryu T."/>
            <person name="Ravasi T."/>
            <person name="Bayer T."/>
            <person name="Micklem G."/>
            <person name="Kim H."/>
            <person name="Bhak J."/>
            <person name="Lajeunesse T.C."/>
            <person name="Voolstra C.R."/>
        </authorList>
    </citation>
    <scope>NUCLEOTIDE SEQUENCE [LARGE SCALE GENOMIC DNA]</scope>
    <source>
        <strain evidence="2 3">CCMP2467</strain>
    </source>
</reference>
<organism evidence="2 3">
    <name type="scientific">Symbiodinium microadriaticum</name>
    <name type="common">Dinoflagellate</name>
    <name type="synonym">Zooxanthella microadriatica</name>
    <dbReference type="NCBI Taxonomy" id="2951"/>
    <lineage>
        <taxon>Eukaryota</taxon>
        <taxon>Sar</taxon>
        <taxon>Alveolata</taxon>
        <taxon>Dinophyceae</taxon>
        <taxon>Suessiales</taxon>
        <taxon>Symbiodiniaceae</taxon>
        <taxon>Symbiodinium</taxon>
    </lineage>
</organism>
<evidence type="ECO:0000313" key="2">
    <source>
        <dbReference type="EMBL" id="OLP86086.1"/>
    </source>
</evidence>
<comment type="caution">
    <text evidence="2">The sequence shown here is derived from an EMBL/GenBank/DDBJ whole genome shotgun (WGS) entry which is preliminary data.</text>
</comment>
<accession>A0A1Q9CT31</accession>
<dbReference type="Proteomes" id="UP000186817">
    <property type="component" value="Unassembled WGS sequence"/>
</dbReference>
<evidence type="ECO:0000256" key="1">
    <source>
        <dbReference type="SAM" id="MobiDB-lite"/>
    </source>
</evidence>
<name>A0A1Q9CT31_SYMMI</name>
<proteinExistence type="predicted"/>
<keyword evidence="3" id="KW-1185">Reference proteome</keyword>
<gene>
    <name evidence="2" type="ORF">AK812_SmicGene32853</name>
</gene>
<dbReference type="EMBL" id="LSRX01000937">
    <property type="protein sequence ID" value="OLP86086.1"/>
    <property type="molecule type" value="Genomic_DNA"/>
</dbReference>
<feature type="compositionally biased region" description="Polar residues" evidence="1">
    <location>
        <begin position="248"/>
        <end position="272"/>
    </location>
</feature>
<feature type="region of interest" description="Disordered" evidence="1">
    <location>
        <begin position="172"/>
        <end position="284"/>
    </location>
</feature>
<evidence type="ECO:0000313" key="3">
    <source>
        <dbReference type="Proteomes" id="UP000186817"/>
    </source>
</evidence>
<protein>
    <submittedName>
        <fullName evidence="2">Uncharacterized protein</fullName>
    </submittedName>
</protein>
<dbReference type="AlphaFoldDB" id="A0A1Q9CT31"/>
<sequence length="513" mass="57225">MPAAALGSMPRLGEVADCGEAEDWMQHFPEDPSAPCLGLAGFDMPGEELREVVLEKLRWSSTLQLSCNRGQQLFETVAKAISVEYEGGNFGTGRHDGSIQLNDDGLTIRDSREPGKSMVFLGDLPEAVVNDVELLQMTQSCTWRDLAMHPKVDKNKRQLEEATQELALLEGLTQKGDQQPGMPSTLPGLLGIGPRKPESEKDKVDKVDLNPPQQKYHKGDAKGNQGNQGRRGKGRGHGHSQSSRHQGAPSSTSWRGHQSPGTQGPPRTSPSGRQDPWHEEELVRYEPEEYQATIKILTTMMLRHEAQFAIQRQDTAYVVFIQTGFPESVAVSTYRIAQNWHAMKTATPEKLEAPMRAILFQHFIKTVLSKLELMLQTPSSRSTAVSMGLLLENEEDLPAMKWDSENRKHIPDSSIPSMKAKEAITTLQMILQGCTAPFAISRYHATRKLAQEYQGETLTMLLEVGVRTREANEIWNALHRMEKSSAWVAAGTYLRHEGMQRSALAKRLAMLNW</sequence>
<feature type="compositionally biased region" description="Basic and acidic residues" evidence="1">
    <location>
        <begin position="275"/>
        <end position="284"/>
    </location>
</feature>
<feature type="compositionally biased region" description="Basic and acidic residues" evidence="1">
    <location>
        <begin position="195"/>
        <end position="208"/>
    </location>
</feature>